<name>A0A5B7JK85_PORTR</name>
<dbReference type="EMBL" id="VSRR010108934">
    <property type="protein sequence ID" value="MPC97190.1"/>
    <property type="molecule type" value="Genomic_DNA"/>
</dbReference>
<comment type="caution">
    <text evidence="1">The sequence shown here is derived from an EMBL/GenBank/DDBJ whole genome shotgun (WGS) entry which is preliminary data.</text>
</comment>
<keyword evidence="2" id="KW-1185">Reference proteome</keyword>
<reference evidence="1 2" key="1">
    <citation type="submission" date="2019-05" db="EMBL/GenBank/DDBJ databases">
        <title>Another draft genome of Portunus trituberculatus and its Hox gene families provides insights of decapod evolution.</title>
        <authorList>
            <person name="Jeong J.-H."/>
            <person name="Song I."/>
            <person name="Kim S."/>
            <person name="Choi T."/>
            <person name="Kim D."/>
            <person name="Ryu S."/>
            <person name="Kim W."/>
        </authorList>
    </citation>
    <scope>NUCLEOTIDE SEQUENCE [LARGE SCALE GENOMIC DNA]</scope>
    <source>
        <tissue evidence="1">Muscle</tissue>
    </source>
</reference>
<evidence type="ECO:0000313" key="1">
    <source>
        <dbReference type="EMBL" id="MPC97190.1"/>
    </source>
</evidence>
<gene>
    <name evidence="1" type="ORF">E2C01_092491</name>
</gene>
<accession>A0A5B7JK85</accession>
<protein>
    <submittedName>
        <fullName evidence="1">Uncharacterized protein</fullName>
    </submittedName>
</protein>
<proteinExistence type="predicted"/>
<dbReference type="AlphaFoldDB" id="A0A5B7JK85"/>
<organism evidence="1 2">
    <name type="scientific">Portunus trituberculatus</name>
    <name type="common">Swimming crab</name>
    <name type="synonym">Neptunus trituberculatus</name>
    <dbReference type="NCBI Taxonomy" id="210409"/>
    <lineage>
        <taxon>Eukaryota</taxon>
        <taxon>Metazoa</taxon>
        <taxon>Ecdysozoa</taxon>
        <taxon>Arthropoda</taxon>
        <taxon>Crustacea</taxon>
        <taxon>Multicrustacea</taxon>
        <taxon>Malacostraca</taxon>
        <taxon>Eumalacostraca</taxon>
        <taxon>Eucarida</taxon>
        <taxon>Decapoda</taxon>
        <taxon>Pleocyemata</taxon>
        <taxon>Brachyura</taxon>
        <taxon>Eubrachyura</taxon>
        <taxon>Portunoidea</taxon>
        <taxon>Portunidae</taxon>
        <taxon>Portuninae</taxon>
        <taxon>Portunus</taxon>
    </lineage>
</organism>
<dbReference type="Proteomes" id="UP000324222">
    <property type="component" value="Unassembled WGS sequence"/>
</dbReference>
<sequence length="38" mass="4550">MWWDSNLHVDVCPIPRSPPYPLCHRLPLFPCQRPIYVC</sequence>
<evidence type="ECO:0000313" key="2">
    <source>
        <dbReference type="Proteomes" id="UP000324222"/>
    </source>
</evidence>